<comment type="caution">
    <text evidence="1">The sequence shown here is derived from an EMBL/GenBank/DDBJ whole genome shotgun (WGS) entry which is preliminary data.</text>
</comment>
<sequence length="138" mass="16063">MVLLAKWGEQFLKQPSLQDFIQFLCHLVVQKIRGKLYKLELCYADSPLTTGVPDTDGIQSKSNGHFDSWKLSRRYEGMKKKKTTKERKYEKQDEKMMVLRVDDEEKFPVTLQLMPDGRGRQTREKKMSGGGLVFCLEV</sequence>
<evidence type="ECO:0000313" key="1">
    <source>
        <dbReference type="EMBL" id="KAL3506630.1"/>
    </source>
</evidence>
<accession>A0ABD2YGX1</accession>
<keyword evidence="2" id="KW-1185">Reference proteome</keyword>
<name>A0ABD2YGX1_9GENT</name>
<dbReference type="AlphaFoldDB" id="A0ABD2YGX1"/>
<protein>
    <submittedName>
        <fullName evidence="1">Uncharacterized protein</fullName>
    </submittedName>
</protein>
<dbReference type="EMBL" id="JBJUIK010000013">
    <property type="protein sequence ID" value="KAL3506630.1"/>
    <property type="molecule type" value="Genomic_DNA"/>
</dbReference>
<reference evidence="1 2" key="1">
    <citation type="submission" date="2024-11" db="EMBL/GenBank/DDBJ databases">
        <title>A near-complete genome assembly of Cinchona calisaya.</title>
        <authorList>
            <person name="Lian D.C."/>
            <person name="Zhao X.W."/>
            <person name="Wei L."/>
        </authorList>
    </citation>
    <scope>NUCLEOTIDE SEQUENCE [LARGE SCALE GENOMIC DNA]</scope>
    <source>
        <tissue evidence="1">Nenye</tissue>
    </source>
</reference>
<evidence type="ECO:0000313" key="2">
    <source>
        <dbReference type="Proteomes" id="UP001630127"/>
    </source>
</evidence>
<dbReference type="Proteomes" id="UP001630127">
    <property type="component" value="Unassembled WGS sequence"/>
</dbReference>
<gene>
    <name evidence="1" type="ORF">ACH5RR_032012</name>
</gene>
<organism evidence="1 2">
    <name type="scientific">Cinchona calisaya</name>
    <dbReference type="NCBI Taxonomy" id="153742"/>
    <lineage>
        <taxon>Eukaryota</taxon>
        <taxon>Viridiplantae</taxon>
        <taxon>Streptophyta</taxon>
        <taxon>Embryophyta</taxon>
        <taxon>Tracheophyta</taxon>
        <taxon>Spermatophyta</taxon>
        <taxon>Magnoliopsida</taxon>
        <taxon>eudicotyledons</taxon>
        <taxon>Gunneridae</taxon>
        <taxon>Pentapetalae</taxon>
        <taxon>asterids</taxon>
        <taxon>lamiids</taxon>
        <taxon>Gentianales</taxon>
        <taxon>Rubiaceae</taxon>
        <taxon>Cinchonoideae</taxon>
        <taxon>Cinchoneae</taxon>
        <taxon>Cinchona</taxon>
    </lineage>
</organism>
<proteinExistence type="predicted"/>